<dbReference type="EMBL" id="JBHSDK010000028">
    <property type="protein sequence ID" value="MFC4337310.1"/>
    <property type="molecule type" value="Genomic_DNA"/>
</dbReference>
<evidence type="ECO:0000256" key="8">
    <source>
        <dbReference type="ARBA" id="ARBA00022691"/>
    </source>
</evidence>
<keyword evidence="13" id="KW-1185">Reference proteome</keyword>
<dbReference type="PANTHER" id="PTHR11579:SF0">
    <property type="entry name" value="PROTEIN-L-ISOASPARTATE(D-ASPARTATE) O-METHYLTRANSFERASE"/>
    <property type="match status" value="1"/>
</dbReference>
<dbReference type="Proteomes" id="UP001595823">
    <property type="component" value="Unassembled WGS sequence"/>
</dbReference>
<keyword evidence="6 12" id="KW-0489">Methyltransferase</keyword>
<comment type="caution">
    <text evidence="12">The sequence shown here is derived from an EMBL/GenBank/DDBJ whole genome shotgun (WGS) entry which is preliminary data.</text>
</comment>
<dbReference type="CDD" id="cd02440">
    <property type="entry name" value="AdoMet_MTases"/>
    <property type="match status" value="1"/>
</dbReference>
<dbReference type="Pfam" id="PF01135">
    <property type="entry name" value="PCMT"/>
    <property type="match status" value="1"/>
</dbReference>
<proteinExistence type="inferred from homology"/>
<evidence type="ECO:0000256" key="6">
    <source>
        <dbReference type="ARBA" id="ARBA00022603"/>
    </source>
</evidence>
<dbReference type="GO" id="GO:0032259">
    <property type="term" value="P:methylation"/>
    <property type="evidence" value="ECO:0007669"/>
    <property type="project" value="UniProtKB-KW"/>
</dbReference>
<evidence type="ECO:0000256" key="5">
    <source>
        <dbReference type="ARBA" id="ARBA00022490"/>
    </source>
</evidence>
<evidence type="ECO:0000313" key="12">
    <source>
        <dbReference type="EMBL" id="MFC4337310.1"/>
    </source>
</evidence>
<dbReference type="RefSeq" id="WP_380624166.1">
    <property type="nucleotide sequence ID" value="NZ_JBHSDK010000028.1"/>
</dbReference>
<dbReference type="PANTHER" id="PTHR11579">
    <property type="entry name" value="PROTEIN-L-ISOASPARTATE O-METHYLTRANSFERASE"/>
    <property type="match status" value="1"/>
</dbReference>
<evidence type="ECO:0000256" key="3">
    <source>
        <dbReference type="ARBA" id="ARBA00011890"/>
    </source>
</evidence>
<dbReference type="EC" id="2.1.1.77" evidence="3"/>
<evidence type="ECO:0000256" key="10">
    <source>
        <dbReference type="ARBA" id="ARBA00031323"/>
    </source>
</evidence>
<protein>
    <recommendedName>
        <fullName evidence="4">Protein-L-isoaspartate O-methyltransferase</fullName>
        <ecNumber evidence="3">2.1.1.77</ecNumber>
    </recommendedName>
    <alternativeName>
        <fullName evidence="11">L-isoaspartyl protein carboxyl methyltransferase</fullName>
    </alternativeName>
    <alternativeName>
        <fullName evidence="9">Protein L-isoaspartyl methyltransferase</fullName>
    </alternativeName>
    <alternativeName>
        <fullName evidence="10">Protein-beta-aspartate methyltransferase</fullName>
    </alternativeName>
</protein>
<name>A0ABV8U4I4_9ACTN</name>
<evidence type="ECO:0000256" key="9">
    <source>
        <dbReference type="ARBA" id="ARBA00030757"/>
    </source>
</evidence>
<dbReference type="Gene3D" id="3.40.50.150">
    <property type="entry name" value="Vaccinia Virus protein VP39"/>
    <property type="match status" value="1"/>
</dbReference>
<dbReference type="InterPro" id="IPR000682">
    <property type="entry name" value="PCMT"/>
</dbReference>
<reference evidence="13" key="1">
    <citation type="journal article" date="2019" name="Int. J. Syst. Evol. Microbiol.">
        <title>The Global Catalogue of Microorganisms (GCM) 10K type strain sequencing project: providing services to taxonomists for standard genome sequencing and annotation.</title>
        <authorList>
            <consortium name="The Broad Institute Genomics Platform"/>
            <consortium name="The Broad Institute Genome Sequencing Center for Infectious Disease"/>
            <person name="Wu L."/>
            <person name="Ma J."/>
        </authorList>
    </citation>
    <scope>NUCLEOTIDE SEQUENCE [LARGE SCALE GENOMIC DNA]</scope>
    <source>
        <strain evidence="13">IBRC-M 10908</strain>
    </source>
</reference>
<evidence type="ECO:0000256" key="11">
    <source>
        <dbReference type="ARBA" id="ARBA00031350"/>
    </source>
</evidence>
<sequence length="402" mass="43524">MTATDTLDADRALRDGMVDRILDTNPDIDASVAEAMRAVPRHRFAPEAPLEECYDGTRAVVTKRDDDGRMLSSVSAPWLVAHMLTHAGVEPGSTVLEIGAGQGYQAALLCELVGPNGHVITVDIDGDLCRTAQRNLSALGYANTATVVEADGAEQLLDDGTVDAVIVATGAWDLSPAWEDQLKPGGRLVTPLTLRGMWRGMTLEKADDGFACADWRQYGFIRMRGLLGQERDVADESLPVDVAVDPDHPGTADELRAAMEDRDPVVVATGVRDGRSDPAIVNLWDRIGFHEPETVRVTRFRRSAFPLPPVHLMAPALWEGSSFAYVGAEMLDDGAALSAVAFGPEKDALAERLRRHVENWGRDKGFAPRIAVRRNGGPLPSGLAVVQKTRYRVESDWSAAGR</sequence>
<evidence type="ECO:0000256" key="7">
    <source>
        <dbReference type="ARBA" id="ARBA00022679"/>
    </source>
</evidence>
<gene>
    <name evidence="12" type="ORF">ACFPET_19095</name>
</gene>
<evidence type="ECO:0000256" key="2">
    <source>
        <dbReference type="ARBA" id="ARBA00005369"/>
    </source>
</evidence>
<evidence type="ECO:0000256" key="1">
    <source>
        <dbReference type="ARBA" id="ARBA00004496"/>
    </source>
</evidence>
<evidence type="ECO:0000256" key="4">
    <source>
        <dbReference type="ARBA" id="ARBA00013346"/>
    </source>
</evidence>
<evidence type="ECO:0000313" key="13">
    <source>
        <dbReference type="Proteomes" id="UP001595823"/>
    </source>
</evidence>
<accession>A0ABV8U4I4</accession>
<dbReference type="SUPFAM" id="SSF53335">
    <property type="entry name" value="S-adenosyl-L-methionine-dependent methyltransferases"/>
    <property type="match status" value="1"/>
</dbReference>
<dbReference type="GO" id="GO:0008168">
    <property type="term" value="F:methyltransferase activity"/>
    <property type="evidence" value="ECO:0007669"/>
    <property type="project" value="UniProtKB-KW"/>
</dbReference>
<comment type="similarity">
    <text evidence="2">Belongs to the methyltransferase superfamily. L-isoaspartyl/D-aspartyl protein methyltransferase family.</text>
</comment>
<keyword evidence="7" id="KW-0808">Transferase</keyword>
<organism evidence="12 13">
    <name type="scientific">Salininema proteolyticum</name>
    <dbReference type="NCBI Taxonomy" id="1607685"/>
    <lineage>
        <taxon>Bacteria</taxon>
        <taxon>Bacillati</taxon>
        <taxon>Actinomycetota</taxon>
        <taxon>Actinomycetes</taxon>
        <taxon>Glycomycetales</taxon>
        <taxon>Glycomycetaceae</taxon>
        <taxon>Salininema</taxon>
    </lineage>
</organism>
<dbReference type="InterPro" id="IPR029063">
    <property type="entry name" value="SAM-dependent_MTases_sf"/>
</dbReference>
<keyword evidence="5" id="KW-0963">Cytoplasm</keyword>
<keyword evidence="8" id="KW-0949">S-adenosyl-L-methionine</keyword>
<comment type="subcellular location">
    <subcellularLocation>
        <location evidence="1">Cytoplasm</location>
    </subcellularLocation>
</comment>